<dbReference type="Pfam" id="PF21646">
    <property type="entry name" value="ACTMAP-like_C"/>
    <property type="match status" value="1"/>
</dbReference>
<comment type="catalytic activity">
    <reaction evidence="10">
        <text>N-terminal N(alpha)-acetyl-L-methionyl-L-glutamyl-[protein] + H2O = N-terminal L-glutamyl-[protein] + N-acetyl-L-methionine</text>
        <dbReference type="Rhea" id="RHEA:74575"/>
        <dbReference type="Rhea" id="RHEA-COMP:12668"/>
        <dbReference type="Rhea" id="RHEA-COMP:12697"/>
        <dbReference type="ChEBI" id="CHEBI:15377"/>
        <dbReference type="ChEBI" id="CHEBI:64721"/>
        <dbReference type="ChEBI" id="CHEBI:71670"/>
        <dbReference type="ChEBI" id="CHEBI:133360"/>
    </reaction>
    <physiologicalReaction direction="left-to-right" evidence="10">
        <dbReference type="Rhea" id="RHEA:74576"/>
    </physiologicalReaction>
</comment>
<evidence type="ECO:0000256" key="6">
    <source>
        <dbReference type="ARBA" id="ARBA00034908"/>
    </source>
</evidence>
<comment type="catalytic activity">
    <reaction evidence="9">
        <text>N-terminal N(alpha)-acetyl-L-methionyl-L-aspartyl-[protein] + H2O = N-terminal L-aspartyl-[protein] + N-acetyl-L-methionine</text>
        <dbReference type="Rhea" id="RHEA:74571"/>
        <dbReference type="Rhea" id="RHEA-COMP:12669"/>
        <dbReference type="Rhea" id="RHEA-COMP:12693"/>
        <dbReference type="ChEBI" id="CHEBI:15377"/>
        <dbReference type="ChEBI" id="CHEBI:64720"/>
        <dbReference type="ChEBI" id="CHEBI:71670"/>
        <dbReference type="ChEBI" id="CHEBI:133063"/>
    </reaction>
    <physiologicalReaction direction="left-to-right" evidence="9">
        <dbReference type="Rhea" id="RHEA:74572"/>
    </physiologicalReaction>
</comment>
<protein>
    <recommendedName>
        <fullName evidence="5">Actin maturation protease</fullName>
    </recommendedName>
    <alternativeName>
        <fullName evidence="6">Actin aminopeptidase ACTMAP</fullName>
    </alternativeName>
</protein>
<dbReference type="GO" id="GO:0006508">
    <property type="term" value="P:proteolysis"/>
    <property type="evidence" value="ECO:0007669"/>
    <property type="project" value="UniProtKB-KW"/>
</dbReference>
<comment type="catalytic activity">
    <reaction evidence="7">
        <text>N-terminal N(alpha)-acetyl-L-cysteinyl-L-glutamyl-[protein] + H2O = N-terminal L-glutamyl-[protein] + N-acetyl-L-cysteine</text>
        <dbReference type="Rhea" id="RHEA:74583"/>
        <dbReference type="Rhea" id="RHEA-COMP:12668"/>
        <dbReference type="Rhea" id="RHEA-COMP:18396"/>
        <dbReference type="ChEBI" id="CHEBI:15377"/>
        <dbReference type="ChEBI" id="CHEBI:64721"/>
        <dbReference type="ChEBI" id="CHEBI:78236"/>
        <dbReference type="ChEBI" id="CHEBI:193601"/>
    </reaction>
    <physiologicalReaction direction="left-to-right" evidence="7">
        <dbReference type="Rhea" id="RHEA:74584"/>
    </physiologicalReaction>
</comment>
<evidence type="ECO:0000313" key="12">
    <source>
        <dbReference type="Proteomes" id="UP000694403"/>
    </source>
</evidence>
<evidence type="ECO:0000256" key="1">
    <source>
        <dbReference type="ARBA" id="ARBA00022438"/>
    </source>
</evidence>
<organism evidence="11 12">
    <name type="scientific">Chelydra serpentina</name>
    <name type="common">Snapping turtle</name>
    <name type="synonym">Testudo serpentina</name>
    <dbReference type="NCBI Taxonomy" id="8475"/>
    <lineage>
        <taxon>Eukaryota</taxon>
        <taxon>Metazoa</taxon>
        <taxon>Chordata</taxon>
        <taxon>Craniata</taxon>
        <taxon>Vertebrata</taxon>
        <taxon>Euteleostomi</taxon>
        <taxon>Archelosauria</taxon>
        <taxon>Testudinata</taxon>
        <taxon>Testudines</taxon>
        <taxon>Cryptodira</taxon>
        <taxon>Durocryptodira</taxon>
        <taxon>Americhelydia</taxon>
        <taxon>Chelydroidea</taxon>
        <taxon>Chelydridae</taxon>
        <taxon>Chelydra</taxon>
    </lineage>
</organism>
<evidence type="ECO:0000256" key="7">
    <source>
        <dbReference type="ARBA" id="ARBA00047999"/>
    </source>
</evidence>
<dbReference type="GO" id="GO:0004177">
    <property type="term" value="F:aminopeptidase activity"/>
    <property type="evidence" value="ECO:0007669"/>
    <property type="project" value="UniProtKB-KW"/>
</dbReference>
<keyword evidence="12" id="KW-1185">Reference proteome</keyword>
<evidence type="ECO:0000256" key="9">
    <source>
        <dbReference type="ARBA" id="ARBA00093241"/>
    </source>
</evidence>
<sequence>MGQGAGRGLSRGRSPLAGRAGRRAALGGAFPSAVRTGFSTLGHFLSHSGAFIRQRPHPSPEGAAIPAAAEVSRLQSALAETGRGGGSAGVWGLAGTWPVSVCLVLSSSFSGHFQWLLYHRAVPSLIQEGPQCGLVALWMAGSLLNLSQDVSLERIVRVALERGYTAQGEMFSAADMAQLAEEVFQCRAELLSGGLEGENRGRILRHLTAGCPLLLPYDEDSNHEPCRRRGYKAHWAVVSGLLLGLRAGTLSPACQEDGEISGLFRPGPACPPPAPEDVLEIYLLSKQGKSWRPQLWRYRQAHESNAQLTDLCPKRAGDGKAYVVPAGGVRAGLCGRAVLLHPRTAQSALPPPAGPPPAAER</sequence>
<keyword evidence="1" id="KW-0031">Aminopeptidase</keyword>
<accession>A0A8C3SHB3</accession>
<dbReference type="Ensembl" id="ENSCSRT00000014340.1">
    <property type="protein sequence ID" value="ENSCSRP00000013771.1"/>
    <property type="gene ID" value="ENSCSRG00000010515.1"/>
</dbReference>
<keyword evidence="3" id="KW-0378">Hydrolase</keyword>
<evidence type="ECO:0000256" key="5">
    <source>
        <dbReference type="ARBA" id="ARBA00034848"/>
    </source>
</evidence>
<dbReference type="PANTHER" id="PTHR28631">
    <property type="entry name" value="UPF0692 PROTEIN C19ORF54"/>
    <property type="match status" value="1"/>
</dbReference>
<evidence type="ECO:0000256" key="3">
    <source>
        <dbReference type="ARBA" id="ARBA00022801"/>
    </source>
</evidence>
<keyword evidence="2" id="KW-0645">Protease</keyword>
<comment type="similarity">
    <text evidence="4">Belongs to the ACTMAP family.</text>
</comment>
<reference evidence="11" key="2">
    <citation type="submission" date="2025-09" db="UniProtKB">
        <authorList>
            <consortium name="Ensembl"/>
        </authorList>
    </citation>
    <scope>IDENTIFICATION</scope>
</reference>
<dbReference type="InterPro" id="IPR040043">
    <property type="entry name" value="ACTMAP"/>
</dbReference>
<evidence type="ECO:0000256" key="4">
    <source>
        <dbReference type="ARBA" id="ARBA00034725"/>
    </source>
</evidence>
<dbReference type="AlphaFoldDB" id="A0A8C3SHB3"/>
<reference evidence="11" key="1">
    <citation type="submission" date="2025-08" db="UniProtKB">
        <authorList>
            <consortium name="Ensembl"/>
        </authorList>
    </citation>
    <scope>IDENTIFICATION</scope>
</reference>
<dbReference type="PANTHER" id="PTHR28631:SF1">
    <property type="entry name" value="ACTIN MATURATION PROTEASE"/>
    <property type="match status" value="1"/>
</dbReference>
<evidence type="ECO:0000256" key="10">
    <source>
        <dbReference type="ARBA" id="ARBA00093265"/>
    </source>
</evidence>
<name>A0A8C3SHB3_CHESE</name>
<dbReference type="Proteomes" id="UP000694403">
    <property type="component" value="Unplaced"/>
</dbReference>
<evidence type="ECO:0000256" key="2">
    <source>
        <dbReference type="ARBA" id="ARBA00022670"/>
    </source>
</evidence>
<comment type="catalytic activity">
    <reaction evidence="8">
        <text>N-terminal N(alpha)-acetyl-L-cysteinyl-L-aspartyl-[protein] + H2O = N-terminal L-aspartyl-[protein] + N-acetyl-L-cysteine</text>
        <dbReference type="Rhea" id="RHEA:74579"/>
        <dbReference type="Rhea" id="RHEA-COMP:12669"/>
        <dbReference type="Rhea" id="RHEA-COMP:18395"/>
        <dbReference type="ChEBI" id="CHEBI:15377"/>
        <dbReference type="ChEBI" id="CHEBI:64720"/>
        <dbReference type="ChEBI" id="CHEBI:78236"/>
        <dbReference type="ChEBI" id="CHEBI:193599"/>
    </reaction>
    <physiologicalReaction direction="left-to-right" evidence="8">
        <dbReference type="Rhea" id="RHEA:74580"/>
    </physiologicalReaction>
</comment>
<evidence type="ECO:0000313" key="11">
    <source>
        <dbReference type="Ensembl" id="ENSCSRP00000013771.1"/>
    </source>
</evidence>
<proteinExistence type="inferred from homology"/>
<evidence type="ECO:0000256" key="8">
    <source>
        <dbReference type="ARBA" id="ARBA00049041"/>
    </source>
</evidence>